<evidence type="ECO:0000256" key="3">
    <source>
        <dbReference type="ARBA" id="ARBA00022989"/>
    </source>
</evidence>
<protein>
    <submittedName>
        <fullName evidence="6">Uncharacterized protein</fullName>
    </submittedName>
</protein>
<evidence type="ECO:0000256" key="5">
    <source>
        <dbReference type="SAM" id="Phobius"/>
    </source>
</evidence>
<comment type="caution">
    <text evidence="6">The sequence shown here is derived from an EMBL/GenBank/DDBJ whole genome shotgun (WGS) entry which is preliminary data.</text>
</comment>
<evidence type="ECO:0000256" key="1">
    <source>
        <dbReference type="ARBA" id="ARBA00004127"/>
    </source>
</evidence>
<keyword evidence="7" id="KW-1185">Reference proteome</keyword>
<reference evidence="6 7" key="1">
    <citation type="submission" date="2019-10" db="EMBL/GenBank/DDBJ databases">
        <title>Whole genome shotgun sequence of Acrocarpospora macrocephala NBRC 16266.</title>
        <authorList>
            <person name="Ichikawa N."/>
            <person name="Kimura A."/>
            <person name="Kitahashi Y."/>
            <person name="Komaki H."/>
            <person name="Oguchi A."/>
        </authorList>
    </citation>
    <scope>NUCLEOTIDE SEQUENCE [LARGE SCALE GENOMIC DNA]</scope>
    <source>
        <strain evidence="6 7">NBRC 16266</strain>
    </source>
</reference>
<keyword evidence="2 5" id="KW-0812">Transmembrane</keyword>
<accession>A0A5M3X5W0</accession>
<dbReference type="AlphaFoldDB" id="A0A5M3X5W0"/>
<keyword evidence="3 5" id="KW-1133">Transmembrane helix</keyword>
<gene>
    <name evidence="6" type="ORF">Amac_091360</name>
</gene>
<dbReference type="Proteomes" id="UP000331127">
    <property type="component" value="Unassembled WGS sequence"/>
</dbReference>
<dbReference type="Pfam" id="PF01988">
    <property type="entry name" value="VIT1"/>
    <property type="match status" value="1"/>
</dbReference>
<dbReference type="RefSeq" id="WP_155360650.1">
    <property type="nucleotide sequence ID" value="NZ_BLAE01000078.1"/>
</dbReference>
<dbReference type="GO" id="GO:0030026">
    <property type="term" value="P:intracellular manganese ion homeostasis"/>
    <property type="evidence" value="ECO:0007669"/>
    <property type="project" value="InterPro"/>
</dbReference>
<feature type="transmembrane region" description="Helical" evidence="5">
    <location>
        <begin position="134"/>
        <end position="154"/>
    </location>
</feature>
<dbReference type="GO" id="GO:0012505">
    <property type="term" value="C:endomembrane system"/>
    <property type="evidence" value="ECO:0007669"/>
    <property type="project" value="UniProtKB-SubCell"/>
</dbReference>
<sequence>MTRSAASMAGGAYVSLAGRREPAQAEIGVERHELERHPKDEQDELAQVHVSRSVDPTLARRISRSTENPALVWQVSRGAENPAFVWQVSRGAENPAFVWQVSRGAENPALVRRASCGAENPALVRRISRNPEKVLLVGGVATALTGGLGSIIGVGGV</sequence>
<organism evidence="6 7">
    <name type="scientific">Acrocarpospora macrocephala</name>
    <dbReference type="NCBI Taxonomy" id="150177"/>
    <lineage>
        <taxon>Bacteria</taxon>
        <taxon>Bacillati</taxon>
        <taxon>Actinomycetota</taxon>
        <taxon>Actinomycetes</taxon>
        <taxon>Streptosporangiales</taxon>
        <taxon>Streptosporangiaceae</taxon>
        <taxon>Acrocarpospora</taxon>
    </lineage>
</organism>
<evidence type="ECO:0000313" key="6">
    <source>
        <dbReference type="EMBL" id="GES15539.1"/>
    </source>
</evidence>
<dbReference type="OrthoDB" id="9789677at2"/>
<evidence type="ECO:0000256" key="4">
    <source>
        <dbReference type="ARBA" id="ARBA00023136"/>
    </source>
</evidence>
<proteinExistence type="predicted"/>
<keyword evidence="4 5" id="KW-0472">Membrane</keyword>
<comment type="subcellular location">
    <subcellularLocation>
        <location evidence="1">Endomembrane system</location>
        <topology evidence="1">Multi-pass membrane protein</topology>
    </subcellularLocation>
</comment>
<dbReference type="EMBL" id="BLAE01000078">
    <property type="protein sequence ID" value="GES15539.1"/>
    <property type="molecule type" value="Genomic_DNA"/>
</dbReference>
<evidence type="ECO:0000256" key="2">
    <source>
        <dbReference type="ARBA" id="ARBA00022692"/>
    </source>
</evidence>
<dbReference type="GO" id="GO:0005384">
    <property type="term" value="F:manganese ion transmembrane transporter activity"/>
    <property type="evidence" value="ECO:0007669"/>
    <property type="project" value="InterPro"/>
</dbReference>
<evidence type="ECO:0000313" key="7">
    <source>
        <dbReference type="Proteomes" id="UP000331127"/>
    </source>
</evidence>
<dbReference type="InterPro" id="IPR008217">
    <property type="entry name" value="Ccc1_fam"/>
</dbReference>
<name>A0A5M3X5W0_9ACTN</name>